<protein>
    <submittedName>
        <fullName evidence="3">Endogenous retrovirus group K member 11 Pol protein</fullName>
    </submittedName>
</protein>
<dbReference type="FunFam" id="3.30.420.10:FF:000063">
    <property type="entry name" value="Retrovirus-related Pol polyprotein from transposon 297-like Protein"/>
    <property type="match status" value="1"/>
</dbReference>
<evidence type="ECO:0000313" key="4">
    <source>
        <dbReference type="Proteomes" id="UP000762676"/>
    </source>
</evidence>
<feature type="compositionally biased region" description="Polar residues" evidence="1">
    <location>
        <begin position="305"/>
        <end position="323"/>
    </location>
</feature>
<feature type="region of interest" description="Disordered" evidence="1">
    <location>
        <begin position="267"/>
        <end position="363"/>
    </location>
</feature>
<dbReference type="PROSITE" id="PS50994">
    <property type="entry name" value="INTEGRASE"/>
    <property type="match status" value="1"/>
</dbReference>
<dbReference type="GO" id="GO:0015074">
    <property type="term" value="P:DNA integration"/>
    <property type="evidence" value="ECO:0007669"/>
    <property type="project" value="InterPro"/>
</dbReference>
<dbReference type="InterPro" id="IPR001584">
    <property type="entry name" value="Integrase_cat-core"/>
</dbReference>
<name>A0AAV4K0T5_9GAST</name>
<dbReference type="InterPro" id="IPR050951">
    <property type="entry name" value="Retrovirus_Pol_polyprotein"/>
</dbReference>
<evidence type="ECO:0000259" key="2">
    <source>
        <dbReference type="PROSITE" id="PS50994"/>
    </source>
</evidence>
<dbReference type="SUPFAM" id="SSF53098">
    <property type="entry name" value="Ribonuclease H-like"/>
    <property type="match status" value="1"/>
</dbReference>
<keyword evidence="4" id="KW-1185">Reference proteome</keyword>
<comment type="caution">
    <text evidence="3">The sequence shown here is derived from an EMBL/GenBank/DDBJ whole genome shotgun (WGS) entry which is preliminary data.</text>
</comment>
<evidence type="ECO:0000256" key="1">
    <source>
        <dbReference type="SAM" id="MobiDB-lite"/>
    </source>
</evidence>
<feature type="domain" description="Integrase catalytic" evidence="2">
    <location>
        <begin position="25"/>
        <end position="194"/>
    </location>
</feature>
<dbReference type="Pfam" id="PF00665">
    <property type="entry name" value="rve"/>
    <property type="match status" value="1"/>
</dbReference>
<reference evidence="3 4" key="1">
    <citation type="journal article" date="2021" name="Elife">
        <title>Chloroplast acquisition without the gene transfer in kleptoplastic sea slugs, Plakobranchus ocellatus.</title>
        <authorList>
            <person name="Maeda T."/>
            <person name="Takahashi S."/>
            <person name="Yoshida T."/>
            <person name="Shimamura S."/>
            <person name="Takaki Y."/>
            <person name="Nagai Y."/>
            <person name="Toyoda A."/>
            <person name="Suzuki Y."/>
            <person name="Arimoto A."/>
            <person name="Ishii H."/>
            <person name="Satoh N."/>
            <person name="Nishiyama T."/>
            <person name="Hasebe M."/>
            <person name="Maruyama T."/>
            <person name="Minagawa J."/>
            <person name="Obokata J."/>
            <person name="Shigenobu S."/>
        </authorList>
    </citation>
    <scope>NUCLEOTIDE SEQUENCE [LARGE SCALE GENOMIC DNA]</scope>
</reference>
<dbReference type="Proteomes" id="UP000762676">
    <property type="component" value="Unassembled WGS sequence"/>
</dbReference>
<dbReference type="GO" id="GO:0003676">
    <property type="term" value="F:nucleic acid binding"/>
    <property type="evidence" value="ECO:0007669"/>
    <property type="project" value="InterPro"/>
</dbReference>
<evidence type="ECO:0000313" key="3">
    <source>
        <dbReference type="EMBL" id="GFS27367.1"/>
    </source>
</evidence>
<dbReference type="InterPro" id="IPR012337">
    <property type="entry name" value="RNaseH-like_sf"/>
</dbReference>
<dbReference type="InterPro" id="IPR036397">
    <property type="entry name" value="RNaseH_sf"/>
</dbReference>
<gene>
    <name evidence="3" type="ORF">ElyMa_005262200</name>
</gene>
<dbReference type="PANTHER" id="PTHR37984">
    <property type="entry name" value="PROTEIN CBG26694"/>
    <property type="match status" value="1"/>
</dbReference>
<dbReference type="EMBL" id="BMAT01010504">
    <property type="protein sequence ID" value="GFS27367.1"/>
    <property type="molecule type" value="Genomic_DNA"/>
</dbReference>
<dbReference type="PANTHER" id="PTHR37984:SF7">
    <property type="entry name" value="INTEGRASE CATALYTIC DOMAIN-CONTAINING PROTEIN"/>
    <property type="match status" value="1"/>
</dbReference>
<accession>A0AAV4K0T5</accession>
<dbReference type="AlphaFoldDB" id="A0AAV4K0T5"/>
<sequence>MVQRCIHCAEHRKSQQKEPLHPHKIPGRPWQRLAADLFEIDGQQFLLVADYYSKMPFVKSLTKITSSACIDYLKSLFVVHGIPDELITDNGRQFVSEEFQAFTKAWNIAHQTSSPYYPQSNGFIERMAQTIKTALKKCKSSKSDPQLALLSLRSTPIDTYLPSPAEILFGRHIQGTLPSKIKGTNPKSVDIKQRLTDRQITRKHYYDTHTKELPVLQPNSKVTVLDTTTGKWSPATVMKHSGEPRTYVVQTDSGQILCRNRLHLRETQIPKKMAAPSECSRGEEDRPTSRQPSNSASDIPDSSEPHITSSYEGNSSGLGLPSTTKDDDPPDDNNDNASQTSRYGRTPFHVTRLHSLSEVDADA</sequence>
<proteinExistence type="predicted"/>
<organism evidence="3 4">
    <name type="scientific">Elysia marginata</name>
    <dbReference type="NCBI Taxonomy" id="1093978"/>
    <lineage>
        <taxon>Eukaryota</taxon>
        <taxon>Metazoa</taxon>
        <taxon>Spiralia</taxon>
        <taxon>Lophotrochozoa</taxon>
        <taxon>Mollusca</taxon>
        <taxon>Gastropoda</taxon>
        <taxon>Heterobranchia</taxon>
        <taxon>Euthyneura</taxon>
        <taxon>Panpulmonata</taxon>
        <taxon>Sacoglossa</taxon>
        <taxon>Placobranchoidea</taxon>
        <taxon>Plakobranchidae</taxon>
        <taxon>Elysia</taxon>
    </lineage>
</organism>
<dbReference type="Gene3D" id="3.30.420.10">
    <property type="entry name" value="Ribonuclease H-like superfamily/Ribonuclease H"/>
    <property type="match status" value="1"/>
</dbReference>